<accession>A0A0V1LF59</accession>
<comment type="caution">
    <text evidence="1">The sequence shown here is derived from an EMBL/GenBank/DDBJ whole genome shotgun (WGS) entry which is preliminary data.</text>
</comment>
<name>A0A0V1LF59_9BILA</name>
<keyword evidence="2" id="KW-1185">Reference proteome</keyword>
<proteinExistence type="predicted"/>
<reference evidence="1 2" key="1">
    <citation type="submission" date="2015-05" db="EMBL/GenBank/DDBJ databases">
        <title>Evolution of Trichinella species and genotypes.</title>
        <authorList>
            <person name="Korhonen P.K."/>
            <person name="Edoardo P."/>
            <person name="Giuseppe L.R."/>
            <person name="Gasser R.B."/>
        </authorList>
    </citation>
    <scope>NUCLEOTIDE SEQUENCE [LARGE SCALE GENOMIC DNA]</scope>
    <source>
        <strain evidence="1">ISS10</strain>
    </source>
</reference>
<dbReference type="Proteomes" id="UP000054721">
    <property type="component" value="Unassembled WGS sequence"/>
</dbReference>
<dbReference type="AlphaFoldDB" id="A0A0V1LF59"/>
<gene>
    <name evidence="1" type="ORF">T02_2914</name>
</gene>
<protein>
    <submittedName>
        <fullName evidence="1">Uncharacterized protein</fullName>
    </submittedName>
</protein>
<sequence length="132" mass="14435">MLFDLCVKSEKQLKEILLKDTDAPFLSSETASFSSDPSFSSFEACASDVSSSSSSDVFSPDSSLLGGFSISLVTSRLEDRPGMALLEVTVMKSYELKEMEFCFSLNANQHEINWTAEKPHASTNGLDTKTDL</sequence>
<evidence type="ECO:0000313" key="1">
    <source>
        <dbReference type="EMBL" id="KRZ57980.1"/>
    </source>
</evidence>
<dbReference type="EMBL" id="JYDW01000065">
    <property type="protein sequence ID" value="KRZ57980.1"/>
    <property type="molecule type" value="Genomic_DNA"/>
</dbReference>
<organism evidence="1 2">
    <name type="scientific">Trichinella nativa</name>
    <dbReference type="NCBI Taxonomy" id="6335"/>
    <lineage>
        <taxon>Eukaryota</taxon>
        <taxon>Metazoa</taxon>
        <taxon>Ecdysozoa</taxon>
        <taxon>Nematoda</taxon>
        <taxon>Enoplea</taxon>
        <taxon>Dorylaimia</taxon>
        <taxon>Trichinellida</taxon>
        <taxon>Trichinellidae</taxon>
        <taxon>Trichinella</taxon>
    </lineage>
</organism>
<evidence type="ECO:0000313" key="2">
    <source>
        <dbReference type="Proteomes" id="UP000054721"/>
    </source>
</evidence>